<accession>A0A6P8AMB0</accession>
<dbReference type="Proteomes" id="UP000515153">
    <property type="component" value="Unplaced"/>
</dbReference>
<gene>
    <name evidence="3" type="ORF">PgNI_12450</name>
</gene>
<reference evidence="3" key="1">
    <citation type="journal article" date="2019" name="Mol. Biol. Evol.">
        <title>Blast fungal genomes show frequent chromosomal changes, gene gains and losses, and effector gene turnover.</title>
        <authorList>
            <person name="Gomez Luciano L.B."/>
            <person name="Jason Tsai I."/>
            <person name="Chuma I."/>
            <person name="Tosa Y."/>
            <person name="Chen Y.H."/>
            <person name="Li J.Y."/>
            <person name="Li M.Y."/>
            <person name="Jade Lu M.Y."/>
            <person name="Nakayashiki H."/>
            <person name="Li W.H."/>
        </authorList>
    </citation>
    <scope>NUCLEOTIDE SEQUENCE</scope>
    <source>
        <strain evidence="3">NI907</strain>
    </source>
</reference>
<dbReference type="AlphaFoldDB" id="A0A6P8AMB0"/>
<keyword evidence="2" id="KW-1185">Reference proteome</keyword>
<proteinExistence type="predicted"/>
<feature type="region of interest" description="Disordered" evidence="1">
    <location>
        <begin position="74"/>
        <end position="96"/>
    </location>
</feature>
<reference evidence="3" key="2">
    <citation type="submission" date="2019-10" db="EMBL/GenBank/DDBJ databases">
        <authorList>
            <consortium name="NCBI Genome Project"/>
        </authorList>
    </citation>
    <scope>NUCLEOTIDE SEQUENCE</scope>
    <source>
        <strain evidence="3">NI907</strain>
    </source>
</reference>
<dbReference type="GeneID" id="41967302"/>
<name>A0A6P8AMB0_PYRGI</name>
<reference evidence="3" key="3">
    <citation type="submission" date="2025-08" db="UniProtKB">
        <authorList>
            <consortium name="RefSeq"/>
        </authorList>
    </citation>
    <scope>IDENTIFICATION</scope>
    <source>
        <strain evidence="3">NI907</strain>
    </source>
</reference>
<organism evidence="2 3">
    <name type="scientific">Pyricularia grisea</name>
    <name type="common">Crabgrass-specific blast fungus</name>
    <name type="synonym">Magnaporthe grisea</name>
    <dbReference type="NCBI Taxonomy" id="148305"/>
    <lineage>
        <taxon>Eukaryota</taxon>
        <taxon>Fungi</taxon>
        <taxon>Dikarya</taxon>
        <taxon>Ascomycota</taxon>
        <taxon>Pezizomycotina</taxon>
        <taxon>Sordariomycetes</taxon>
        <taxon>Sordariomycetidae</taxon>
        <taxon>Magnaporthales</taxon>
        <taxon>Pyriculariaceae</taxon>
        <taxon>Pyricularia</taxon>
    </lineage>
</organism>
<evidence type="ECO:0000313" key="2">
    <source>
        <dbReference type="Proteomes" id="UP000515153"/>
    </source>
</evidence>
<protein>
    <submittedName>
        <fullName evidence="3">Uncharacterized protein</fullName>
    </submittedName>
</protein>
<dbReference type="RefSeq" id="XP_030976047.1">
    <property type="nucleotide sequence ID" value="XM_031132399.1"/>
</dbReference>
<evidence type="ECO:0000313" key="3">
    <source>
        <dbReference type="RefSeq" id="XP_030976047.1"/>
    </source>
</evidence>
<evidence type="ECO:0000256" key="1">
    <source>
        <dbReference type="SAM" id="MobiDB-lite"/>
    </source>
</evidence>
<dbReference type="KEGG" id="pgri:PgNI_12450"/>
<sequence>MTGQKVIAVAVESGLFFIPPPQRSQSKFLDRQLGCGSTPVLRPNQRRDLTGDGTGRISVELEHYLKGNEQIGSKSQTLESEDAHRNCHIIPRDQTT</sequence>